<name>A0ACB9CIZ7_ARCLA</name>
<dbReference type="Proteomes" id="UP001055879">
    <property type="component" value="Linkage Group LG04"/>
</dbReference>
<dbReference type="EMBL" id="CM042050">
    <property type="protein sequence ID" value="KAI3734112.1"/>
    <property type="molecule type" value="Genomic_DNA"/>
</dbReference>
<reference evidence="1 2" key="2">
    <citation type="journal article" date="2022" name="Mol. Ecol. Resour.">
        <title>The genomes of chicory, endive, great burdock and yacon provide insights into Asteraceae paleo-polyploidization history and plant inulin production.</title>
        <authorList>
            <person name="Fan W."/>
            <person name="Wang S."/>
            <person name="Wang H."/>
            <person name="Wang A."/>
            <person name="Jiang F."/>
            <person name="Liu H."/>
            <person name="Zhao H."/>
            <person name="Xu D."/>
            <person name="Zhang Y."/>
        </authorList>
    </citation>
    <scope>NUCLEOTIDE SEQUENCE [LARGE SCALE GENOMIC DNA]</scope>
    <source>
        <strain evidence="2">cv. Niubang</strain>
    </source>
</reference>
<evidence type="ECO:0000313" key="1">
    <source>
        <dbReference type="EMBL" id="KAI3734112.1"/>
    </source>
</evidence>
<organism evidence="1 2">
    <name type="scientific">Arctium lappa</name>
    <name type="common">Greater burdock</name>
    <name type="synonym">Lappa major</name>
    <dbReference type="NCBI Taxonomy" id="4217"/>
    <lineage>
        <taxon>Eukaryota</taxon>
        <taxon>Viridiplantae</taxon>
        <taxon>Streptophyta</taxon>
        <taxon>Embryophyta</taxon>
        <taxon>Tracheophyta</taxon>
        <taxon>Spermatophyta</taxon>
        <taxon>Magnoliopsida</taxon>
        <taxon>eudicotyledons</taxon>
        <taxon>Gunneridae</taxon>
        <taxon>Pentapetalae</taxon>
        <taxon>asterids</taxon>
        <taxon>campanulids</taxon>
        <taxon>Asterales</taxon>
        <taxon>Asteraceae</taxon>
        <taxon>Carduoideae</taxon>
        <taxon>Cardueae</taxon>
        <taxon>Arctiinae</taxon>
        <taxon>Arctium</taxon>
    </lineage>
</organism>
<evidence type="ECO:0000313" key="2">
    <source>
        <dbReference type="Proteomes" id="UP001055879"/>
    </source>
</evidence>
<sequence length="121" mass="13885">MWTISLLPNLEVLKLKFHACIGEKWDTSDAKFQRLKILKLHGLELRQWVCWRDNFPGLQHLVVHDCLKLESIPSDVGNILTLDVIEVRGCSKSVQVSAKKIQKEQEKEGNCFLKVNAANNF</sequence>
<proteinExistence type="predicted"/>
<protein>
    <submittedName>
        <fullName evidence="1">Uncharacterized protein</fullName>
    </submittedName>
</protein>
<comment type="caution">
    <text evidence="1">The sequence shown here is derived from an EMBL/GenBank/DDBJ whole genome shotgun (WGS) entry which is preliminary data.</text>
</comment>
<accession>A0ACB9CIZ7</accession>
<keyword evidence="2" id="KW-1185">Reference proteome</keyword>
<gene>
    <name evidence="1" type="ORF">L6452_13575</name>
</gene>
<reference evidence="2" key="1">
    <citation type="journal article" date="2022" name="Mol. Ecol. Resour.">
        <title>The genomes of chicory, endive, great burdock and yacon provide insights into Asteraceae palaeo-polyploidization history and plant inulin production.</title>
        <authorList>
            <person name="Fan W."/>
            <person name="Wang S."/>
            <person name="Wang H."/>
            <person name="Wang A."/>
            <person name="Jiang F."/>
            <person name="Liu H."/>
            <person name="Zhao H."/>
            <person name="Xu D."/>
            <person name="Zhang Y."/>
        </authorList>
    </citation>
    <scope>NUCLEOTIDE SEQUENCE [LARGE SCALE GENOMIC DNA]</scope>
    <source>
        <strain evidence="2">cv. Niubang</strain>
    </source>
</reference>